<feature type="compositionally biased region" description="Basic and acidic residues" evidence="1">
    <location>
        <begin position="104"/>
        <end position="113"/>
    </location>
</feature>
<gene>
    <name evidence="2" type="ORF">TCNE_LOCUS11941</name>
</gene>
<evidence type="ECO:0000256" key="1">
    <source>
        <dbReference type="SAM" id="MobiDB-lite"/>
    </source>
</evidence>
<evidence type="ECO:0000313" key="3">
    <source>
        <dbReference type="Proteomes" id="UP000050794"/>
    </source>
</evidence>
<reference evidence="2 3" key="2">
    <citation type="submission" date="2018-11" db="EMBL/GenBank/DDBJ databases">
        <authorList>
            <consortium name="Pathogen Informatics"/>
        </authorList>
    </citation>
    <scope>NUCLEOTIDE SEQUENCE [LARGE SCALE GENOMIC DNA]</scope>
</reference>
<evidence type="ECO:0000313" key="2">
    <source>
        <dbReference type="EMBL" id="VDM43262.1"/>
    </source>
</evidence>
<reference evidence="4" key="1">
    <citation type="submission" date="2016-06" db="UniProtKB">
        <authorList>
            <consortium name="WormBaseParasite"/>
        </authorList>
    </citation>
    <scope>IDENTIFICATION</scope>
</reference>
<feature type="region of interest" description="Disordered" evidence="1">
    <location>
        <begin position="104"/>
        <end position="131"/>
    </location>
</feature>
<name>A0A183UTX1_TOXCA</name>
<accession>A0A183UTX1</accession>
<dbReference type="EMBL" id="UYWY01021050">
    <property type="protein sequence ID" value="VDM43262.1"/>
    <property type="molecule type" value="Genomic_DNA"/>
</dbReference>
<dbReference type="Proteomes" id="UP000050794">
    <property type="component" value="Unassembled WGS sequence"/>
</dbReference>
<organism evidence="3 4">
    <name type="scientific">Toxocara canis</name>
    <name type="common">Canine roundworm</name>
    <dbReference type="NCBI Taxonomy" id="6265"/>
    <lineage>
        <taxon>Eukaryota</taxon>
        <taxon>Metazoa</taxon>
        <taxon>Ecdysozoa</taxon>
        <taxon>Nematoda</taxon>
        <taxon>Chromadorea</taxon>
        <taxon>Rhabditida</taxon>
        <taxon>Spirurina</taxon>
        <taxon>Ascaridomorpha</taxon>
        <taxon>Ascaridoidea</taxon>
        <taxon>Toxocaridae</taxon>
        <taxon>Toxocara</taxon>
    </lineage>
</organism>
<dbReference type="AlphaFoldDB" id="A0A183UTX1"/>
<protein>
    <submittedName>
        <fullName evidence="4">Auxin-responsive protein</fullName>
    </submittedName>
</protein>
<dbReference type="PANTHER" id="PTHR38608">
    <property type="entry name" value="PROTEIN CBG07207"/>
    <property type="match status" value="1"/>
</dbReference>
<dbReference type="WBParaSite" id="TCNE_0001194101-mRNA-1">
    <property type="protein sequence ID" value="TCNE_0001194101-mRNA-1"/>
    <property type="gene ID" value="TCNE_0001194101"/>
</dbReference>
<keyword evidence="3" id="KW-1185">Reference proteome</keyword>
<sequence>MLGMMNSSSEGIDLYSEPSIAEPIFERKGSKPQVTYMKGDGITNGRKLLNGEVETTQEPELMWNNLITKSVVRKIHLVKMNNEKEGAEPQECDPIVNCAETSQRVEKAGKVDDGVQSQQDTLPADNEALQL</sequence>
<dbReference type="PANTHER" id="PTHR38608:SF3">
    <property type="entry name" value="TNP_DDE_DOM DOMAIN-CONTAINING PROTEIN"/>
    <property type="match status" value="1"/>
</dbReference>
<evidence type="ECO:0000313" key="4">
    <source>
        <dbReference type="WBParaSite" id="TCNE_0001194101-mRNA-1"/>
    </source>
</evidence>
<proteinExistence type="predicted"/>